<dbReference type="RefSeq" id="WP_345271281.1">
    <property type="nucleotide sequence ID" value="NZ_BAABIM010000005.1"/>
</dbReference>
<organism evidence="3 4">
    <name type="scientific">Nocardioides nanhaiensis</name>
    <dbReference type="NCBI Taxonomy" id="1476871"/>
    <lineage>
        <taxon>Bacteria</taxon>
        <taxon>Bacillati</taxon>
        <taxon>Actinomycetota</taxon>
        <taxon>Actinomycetes</taxon>
        <taxon>Propionibacteriales</taxon>
        <taxon>Nocardioidaceae</taxon>
        <taxon>Nocardioides</taxon>
    </lineage>
</organism>
<proteinExistence type="inferred from homology"/>
<dbReference type="PANTHER" id="PTHR33392">
    <property type="entry name" value="POLYISOPRENYL-TEICHOIC ACID--PEPTIDOGLYCAN TEICHOIC ACID TRANSFERASE TAGU"/>
    <property type="match status" value="1"/>
</dbReference>
<evidence type="ECO:0000256" key="1">
    <source>
        <dbReference type="ARBA" id="ARBA00006068"/>
    </source>
</evidence>
<comment type="caution">
    <text evidence="3">The sequence shown here is derived from an EMBL/GenBank/DDBJ whole genome shotgun (WGS) entry which is preliminary data.</text>
</comment>
<dbReference type="NCBIfam" id="TIGR00350">
    <property type="entry name" value="lytR_cpsA_psr"/>
    <property type="match status" value="1"/>
</dbReference>
<sequence>MSAGQAPGTLARVRRLVTLAVVLTVSALLVPDAAPRPPQVALVQVDRAAGVDPAAGADEVVWILAVGSDARPGEDMLRVRGDALQLVGLHTRTGAATTIGIPRDSYVSIPGYGSDRINAALFYGGPRTMGDAVGELVGIRPDYVMVTRFPLFEDLVDDIGGITVRNPRAFRDSDLKPLGFEAGRIRLDGYGAMAFARIRKELPGGDFDRSANQQIVLRGIRDAIAARSDEPGFIARGVQSVLRNLSTDLPPGELFRLAQTVAQVDPTKITGCVLQGGIGDINGASVVIPDVAAARRYGEDARRDAVISRC</sequence>
<dbReference type="Proteomes" id="UP001500621">
    <property type="component" value="Unassembled WGS sequence"/>
</dbReference>
<keyword evidence="4" id="KW-1185">Reference proteome</keyword>
<reference evidence="4" key="1">
    <citation type="journal article" date="2019" name="Int. J. Syst. Evol. Microbiol.">
        <title>The Global Catalogue of Microorganisms (GCM) 10K type strain sequencing project: providing services to taxonomists for standard genome sequencing and annotation.</title>
        <authorList>
            <consortium name="The Broad Institute Genomics Platform"/>
            <consortium name="The Broad Institute Genome Sequencing Center for Infectious Disease"/>
            <person name="Wu L."/>
            <person name="Ma J."/>
        </authorList>
    </citation>
    <scope>NUCLEOTIDE SEQUENCE [LARGE SCALE GENOMIC DNA]</scope>
    <source>
        <strain evidence="4">JCM 18127</strain>
    </source>
</reference>
<dbReference type="PANTHER" id="PTHR33392:SF6">
    <property type="entry name" value="POLYISOPRENYL-TEICHOIC ACID--PEPTIDOGLYCAN TEICHOIC ACID TRANSFERASE TAGU"/>
    <property type="match status" value="1"/>
</dbReference>
<dbReference type="Pfam" id="PF03816">
    <property type="entry name" value="LytR_cpsA_psr"/>
    <property type="match status" value="1"/>
</dbReference>
<evidence type="ECO:0000313" key="4">
    <source>
        <dbReference type="Proteomes" id="UP001500621"/>
    </source>
</evidence>
<feature type="domain" description="Cell envelope-related transcriptional attenuator" evidence="2">
    <location>
        <begin position="80"/>
        <end position="222"/>
    </location>
</feature>
<dbReference type="Gene3D" id="3.40.630.190">
    <property type="entry name" value="LCP protein"/>
    <property type="match status" value="1"/>
</dbReference>
<dbReference type="InterPro" id="IPR004474">
    <property type="entry name" value="LytR_CpsA_psr"/>
</dbReference>
<accession>A0ABP8WYA7</accession>
<dbReference type="InterPro" id="IPR050922">
    <property type="entry name" value="LytR/CpsA/Psr_CW_biosynth"/>
</dbReference>
<name>A0ABP8WYA7_9ACTN</name>
<comment type="similarity">
    <text evidence="1">Belongs to the LytR/CpsA/Psr (LCP) family.</text>
</comment>
<dbReference type="EMBL" id="BAABIM010000005">
    <property type="protein sequence ID" value="GAA4697003.1"/>
    <property type="molecule type" value="Genomic_DNA"/>
</dbReference>
<protein>
    <recommendedName>
        <fullName evidence="2">Cell envelope-related transcriptional attenuator domain-containing protein</fullName>
    </recommendedName>
</protein>
<gene>
    <name evidence="3" type="ORF">GCM10023226_39300</name>
</gene>
<evidence type="ECO:0000313" key="3">
    <source>
        <dbReference type="EMBL" id="GAA4697003.1"/>
    </source>
</evidence>
<evidence type="ECO:0000259" key="2">
    <source>
        <dbReference type="Pfam" id="PF03816"/>
    </source>
</evidence>